<dbReference type="EMBL" id="CAJOAZ010027391">
    <property type="protein sequence ID" value="CAF4409361.1"/>
    <property type="molecule type" value="Genomic_DNA"/>
</dbReference>
<reference evidence="1" key="1">
    <citation type="submission" date="2021-02" db="EMBL/GenBank/DDBJ databases">
        <authorList>
            <person name="Nowell W R."/>
        </authorList>
    </citation>
    <scope>NUCLEOTIDE SEQUENCE</scope>
</reference>
<sequence length="63" mass="7408">KAFLVKAKDEFSSKYDKPSQNTAKPEEFDRIRTLGTGKLVQQQQKLDLTEFFILRFVWTCYAC</sequence>
<proteinExistence type="predicted"/>
<gene>
    <name evidence="1" type="ORF">OXD698_LOCUS51937</name>
</gene>
<dbReference type="Proteomes" id="UP000663844">
    <property type="component" value="Unassembled WGS sequence"/>
</dbReference>
<protein>
    <submittedName>
        <fullName evidence="1">Uncharacterized protein</fullName>
    </submittedName>
</protein>
<evidence type="ECO:0000313" key="1">
    <source>
        <dbReference type="EMBL" id="CAF4409361.1"/>
    </source>
</evidence>
<name>A0A820PPV9_9BILA</name>
<evidence type="ECO:0000313" key="2">
    <source>
        <dbReference type="Proteomes" id="UP000663844"/>
    </source>
</evidence>
<dbReference type="AlphaFoldDB" id="A0A820PPV9"/>
<feature type="non-terminal residue" evidence="1">
    <location>
        <position position="1"/>
    </location>
</feature>
<organism evidence="1 2">
    <name type="scientific">Adineta steineri</name>
    <dbReference type="NCBI Taxonomy" id="433720"/>
    <lineage>
        <taxon>Eukaryota</taxon>
        <taxon>Metazoa</taxon>
        <taxon>Spiralia</taxon>
        <taxon>Gnathifera</taxon>
        <taxon>Rotifera</taxon>
        <taxon>Eurotatoria</taxon>
        <taxon>Bdelloidea</taxon>
        <taxon>Adinetida</taxon>
        <taxon>Adinetidae</taxon>
        <taxon>Adineta</taxon>
    </lineage>
</organism>
<comment type="caution">
    <text evidence="1">The sequence shown here is derived from an EMBL/GenBank/DDBJ whole genome shotgun (WGS) entry which is preliminary data.</text>
</comment>
<accession>A0A820PPV9</accession>